<dbReference type="Pfam" id="PF00294">
    <property type="entry name" value="PfkB"/>
    <property type="match status" value="1"/>
</dbReference>
<keyword evidence="8" id="KW-1185">Reference proteome</keyword>
<evidence type="ECO:0000256" key="1">
    <source>
        <dbReference type="ARBA" id="ARBA00010688"/>
    </source>
</evidence>
<dbReference type="PANTHER" id="PTHR43085:SF1">
    <property type="entry name" value="PSEUDOURIDINE KINASE-RELATED"/>
    <property type="match status" value="1"/>
</dbReference>
<evidence type="ECO:0000313" key="8">
    <source>
        <dbReference type="Proteomes" id="UP001165678"/>
    </source>
</evidence>
<dbReference type="Gene3D" id="3.40.1190.20">
    <property type="match status" value="1"/>
</dbReference>
<gene>
    <name evidence="7" type="ORF">OQ287_00055</name>
</gene>
<dbReference type="GO" id="GO:0016301">
    <property type="term" value="F:kinase activity"/>
    <property type="evidence" value="ECO:0007669"/>
    <property type="project" value="UniProtKB-KW"/>
</dbReference>
<sequence length="314" mass="33710">MFLICGEALFDFFVEPDQAAGHASMTFKAIAGGSPFNVAVGLSRLSRSSALMTGVSDDFLGEKLFDVLTREGVNTDYVVRLDAPTTLAMVAPGSDGSPRYAFYGERAADRSLTRAHLPVLSDEVEGIHLGSYSLVVDPTADTLLDLVAHAGEQRLISLDPNIRLAIEPSVERWQQQVSAFASYANMIKLSDEDVHLLYPEREIEDVARSFLSKRCGLVIVTQGGDGAVAYTHDHAPVSVPITPLDVVDAVGAGDTFQAALLCWLSEQRLSTPAGVSGLVPEQIRAMMAFAHRAAAVTCQRRGPDLPHRSDVADA</sequence>
<evidence type="ECO:0000256" key="3">
    <source>
        <dbReference type="ARBA" id="ARBA00022741"/>
    </source>
</evidence>
<reference evidence="7" key="1">
    <citation type="submission" date="2022-11" db="EMBL/GenBank/DDBJ databases">
        <title>Larsenimonas rhizosphaerae sp. nov., isolated from a tidal mudflat.</title>
        <authorList>
            <person name="Lee S.D."/>
            <person name="Kim I.S."/>
        </authorList>
    </citation>
    <scope>NUCLEOTIDE SEQUENCE</scope>
    <source>
        <strain evidence="7">GH2-1</strain>
    </source>
</reference>
<dbReference type="GO" id="GO:0005524">
    <property type="term" value="F:ATP binding"/>
    <property type="evidence" value="ECO:0007669"/>
    <property type="project" value="UniProtKB-KW"/>
</dbReference>
<evidence type="ECO:0000256" key="5">
    <source>
        <dbReference type="ARBA" id="ARBA00022840"/>
    </source>
</evidence>
<organism evidence="7 8">
    <name type="scientific">Larsenimonas rhizosphaerae</name>
    <dbReference type="NCBI Taxonomy" id="2944682"/>
    <lineage>
        <taxon>Bacteria</taxon>
        <taxon>Pseudomonadati</taxon>
        <taxon>Pseudomonadota</taxon>
        <taxon>Gammaproteobacteria</taxon>
        <taxon>Oceanospirillales</taxon>
        <taxon>Halomonadaceae</taxon>
        <taxon>Larsenimonas</taxon>
    </lineage>
</organism>
<accession>A0AA42CT02</accession>
<evidence type="ECO:0000256" key="2">
    <source>
        <dbReference type="ARBA" id="ARBA00022679"/>
    </source>
</evidence>
<dbReference type="CDD" id="cd01167">
    <property type="entry name" value="bac_FRK"/>
    <property type="match status" value="1"/>
</dbReference>
<dbReference type="PANTHER" id="PTHR43085">
    <property type="entry name" value="HEXOKINASE FAMILY MEMBER"/>
    <property type="match status" value="1"/>
</dbReference>
<keyword evidence="5" id="KW-0067">ATP-binding</keyword>
<evidence type="ECO:0000313" key="7">
    <source>
        <dbReference type="EMBL" id="MCX2522634.1"/>
    </source>
</evidence>
<comment type="similarity">
    <text evidence="1">Belongs to the carbohydrate kinase PfkB family.</text>
</comment>
<dbReference type="InterPro" id="IPR029056">
    <property type="entry name" value="Ribokinase-like"/>
</dbReference>
<proteinExistence type="inferred from homology"/>
<dbReference type="InterPro" id="IPR050306">
    <property type="entry name" value="PfkB_Carbo_kinase"/>
</dbReference>
<protein>
    <submittedName>
        <fullName evidence="7">Carbohydrate kinase</fullName>
    </submittedName>
</protein>
<dbReference type="EMBL" id="JAPIVE010000001">
    <property type="protein sequence ID" value="MCX2522634.1"/>
    <property type="molecule type" value="Genomic_DNA"/>
</dbReference>
<dbReference type="Proteomes" id="UP001165678">
    <property type="component" value="Unassembled WGS sequence"/>
</dbReference>
<keyword evidence="4 7" id="KW-0418">Kinase</keyword>
<dbReference type="InterPro" id="IPR011611">
    <property type="entry name" value="PfkB_dom"/>
</dbReference>
<name>A0AA42CT02_9GAMM</name>
<dbReference type="RefSeq" id="WP_265895156.1">
    <property type="nucleotide sequence ID" value="NZ_JAPIVE010000001.1"/>
</dbReference>
<keyword evidence="2" id="KW-0808">Transferase</keyword>
<comment type="caution">
    <text evidence="7">The sequence shown here is derived from an EMBL/GenBank/DDBJ whole genome shotgun (WGS) entry which is preliminary data.</text>
</comment>
<evidence type="ECO:0000256" key="4">
    <source>
        <dbReference type="ARBA" id="ARBA00022777"/>
    </source>
</evidence>
<keyword evidence="3" id="KW-0547">Nucleotide-binding</keyword>
<dbReference type="SUPFAM" id="SSF53613">
    <property type="entry name" value="Ribokinase-like"/>
    <property type="match status" value="1"/>
</dbReference>
<dbReference type="AlphaFoldDB" id="A0AA42CT02"/>
<evidence type="ECO:0000259" key="6">
    <source>
        <dbReference type="Pfam" id="PF00294"/>
    </source>
</evidence>
<feature type="domain" description="Carbohydrate kinase PfkB" evidence="6">
    <location>
        <begin position="6"/>
        <end position="305"/>
    </location>
</feature>